<dbReference type="CDD" id="cd02951">
    <property type="entry name" value="SoxW"/>
    <property type="match status" value="1"/>
</dbReference>
<evidence type="ECO:0000256" key="1">
    <source>
        <dbReference type="SAM" id="SignalP"/>
    </source>
</evidence>
<feature type="signal peptide" evidence="1">
    <location>
        <begin position="1"/>
        <end position="21"/>
    </location>
</feature>
<evidence type="ECO:0000259" key="2">
    <source>
        <dbReference type="PROSITE" id="PS51352"/>
    </source>
</evidence>
<name>A0A1I1UZZ2_9GAMM</name>
<dbReference type="OrthoDB" id="9791630at2"/>
<feature type="chain" id="PRO_5011778611" evidence="1">
    <location>
        <begin position="22"/>
        <end position="342"/>
    </location>
</feature>
<dbReference type="InterPro" id="IPR036249">
    <property type="entry name" value="Thioredoxin-like_sf"/>
</dbReference>
<protein>
    <submittedName>
        <fullName evidence="3">Thioredoxin-related protein</fullName>
    </submittedName>
</protein>
<dbReference type="Proteomes" id="UP000198611">
    <property type="component" value="Unassembled WGS sequence"/>
</dbReference>
<dbReference type="Gene3D" id="3.40.30.10">
    <property type="entry name" value="Glutaredoxin"/>
    <property type="match status" value="2"/>
</dbReference>
<keyword evidence="1" id="KW-0732">Signal</keyword>
<dbReference type="RefSeq" id="WP_093428885.1">
    <property type="nucleotide sequence ID" value="NZ_FOMJ01000008.1"/>
</dbReference>
<dbReference type="EMBL" id="FOMJ01000008">
    <property type="protein sequence ID" value="SFD76346.1"/>
    <property type="molecule type" value="Genomic_DNA"/>
</dbReference>
<dbReference type="InterPro" id="IPR041737">
    <property type="entry name" value="SoxW"/>
</dbReference>
<evidence type="ECO:0000313" key="4">
    <source>
        <dbReference type="Proteomes" id="UP000198611"/>
    </source>
</evidence>
<dbReference type="PROSITE" id="PS51352">
    <property type="entry name" value="THIOREDOXIN_2"/>
    <property type="match status" value="1"/>
</dbReference>
<dbReference type="AlphaFoldDB" id="A0A1I1UZZ2"/>
<gene>
    <name evidence="3" type="ORF">SAMN05660831_02271</name>
</gene>
<dbReference type="InterPro" id="IPR012336">
    <property type="entry name" value="Thioredoxin-like_fold"/>
</dbReference>
<evidence type="ECO:0000313" key="3">
    <source>
        <dbReference type="EMBL" id="SFD76346.1"/>
    </source>
</evidence>
<keyword evidence="4" id="KW-1185">Reference proteome</keyword>
<dbReference type="SUPFAM" id="SSF52833">
    <property type="entry name" value="Thioredoxin-like"/>
    <property type="match status" value="2"/>
</dbReference>
<proteinExistence type="predicted"/>
<reference evidence="3 4" key="1">
    <citation type="submission" date="2016-10" db="EMBL/GenBank/DDBJ databases">
        <authorList>
            <person name="de Groot N.N."/>
        </authorList>
    </citation>
    <scope>NUCLEOTIDE SEQUENCE [LARGE SCALE GENOMIC DNA]</scope>
    <source>
        <strain evidence="3 4">HL3</strain>
    </source>
</reference>
<organism evidence="3 4">
    <name type="scientific">Thiohalospira halophila DSM 15071</name>
    <dbReference type="NCBI Taxonomy" id="1123397"/>
    <lineage>
        <taxon>Bacteria</taxon>
        <taxon>Pseudomonadati</taxon>
        <taxon>Pseudomonadota</taxon>
        <taxon>Gammaproteobacteria</taxon>
        <taxon>Thiohalospirales</taxon>
        <taxon>Thiohalospiraceae</taxon>
        <taxon>Thiohalospira</taxon>
    </lineage>
</organism>
<feature type="domain" description="Thioredoxin" evidence="2">
    <location>
        <begin position="9"/>
        <end position="162"/>
    </location>
</feature>
<sequence length="342" mass="38481">MTARLITLLSLLFLLPGPVAAAEEGEVHGAGDFQLPGWFKVSFLDLPADLAEARAADRGLILFWEQEGCPYCEALIETNFHQRPIVDYTREHFDVVALNLRGDRPVTALDGEQLTEKALAERMEVQFTPTLLFLAGDGEVLLRLNGYYPPEEFRVALEYVGEGAHQEVAFSDYMAEHGPGERTGPGELDDQPFFADPPHDLAGRDGPVAVFFEQGRCPECRRLHDEILDEERARELMAPFHAIQLDRWGEAEVVTPAGETRTARAWADELGVAYTPTMVLFDEGGEVIRMESHFRGFHVRSMLDYVASGAWEEEPQFQRYIDARSERLREKGVDVDLWEGGE</sequence>
<dbReference type="Pfam" id="PF13098">
    <property type="entry name" value="Thioredoxin_2"/>
    <property type="match status" value="2"/>
</dbReference>
<dbReference type="InterPro" id="IPR013766">
    <property type="entry name" value="Thioredoxin_domain"/>
</dbReference>
<dbReference type="STRING" id="1123397.SAMN05660831_02271"/>
<accession>A0A1I1UZZ2</accession>